<reference evidence="4 5" key="1">
    <citation type="submission" date="2024-03" db="EMBL/GenBank/DDBJ databases">
        <title>The Acrasis kona genome and developmental transcriptomes reveal deep origins of eukaryotic multicellular pathways.</title>
        <authorList>
            <person name="Sheikh S."/>
            <person name="Fu C.-J."/>
            <person name="Brown M.W."/>
            <person name="Baldauf S.L."/>
        </authorList>
    </citation>
    <scope>NUCLEOTIDE SEQUENCE [LARGE SCALE GENOMIC DNA]</scope>
    <source>
        <strain evidence="4 5">ATCC MYA-3509</strain>
    </source>
</reference>
<dbReference type="SUPFAM" id="SSF141066">
    <property type="entry name" value="ICP-like"/>
    <property type="match status" value="1"/>
</dbReference>
<evidence type="ECO:0000313" key="4">
    <source>
        <dbReference type="EMBL" id="KAL0480711.1"/>
    </source>
</evidence>
<keyword evidence="1" id="KW-0646">Protease inhibitor</keyword>
<evidence type="ECO:0000313" key="5">
    <source>
        <dbReference type="Proteomes" id="UP001431209"/>
    </source>
</evidence>
<keyword evidence="5" id="KW-1185">Reference proteome</keyword>
<sequence>MAERVSVNVNTVKIVKLDNNPTTGYEWIVKSSNDDVVTVTHKGYTPQGSMVGSGGYDTFSIKGRKPGNASVSFEYKRSWENDAVERKVYSVSVSP</sequence>
<evidence type="ECO:0000259" key="3">
    <source>
        <dbReference type="Pfam" id="PF09394"/>
    </source>
</evidence>
<dbReference type="GO" id="GO:0004869">
    <property type="term" value="F:cysteine-type endopeptidase inhibitor activity"/>
    <property type="evidence" value="ECO:0007669"/>
    <property type="project" value="UniProtKB-KW"/>
</dbReference>
<dbReference type="PANTHER" id="PTHR36530:SF1">
    <property type="entry name" value="AMOEBIASIN-1"/>
    <property type="match status" value="1"/>
</dbReference>
<dbReference type="AlphaFoldDB" id="A0AAW2YV79"/>
<organism evidence="4 5">
    <name type="scientific">Acrasis kona</name>
    <dbReference type="NCBI Taxonomy" id="1008807"/>
    <lineage>
        <taxon>Eukaryota</taxon>
        <taxon>Discoba</taxon>
        <taxon>Heterolobosea</taxon>
        <taxon>Tetramitia</taxon>
        <taxon>Eutetramitia</taxon>
        <taxon>Acrasidae</taxon>
        <taxon>Acrasis</taxon>
    </lineage>
</organism>
<name>A0AAW2YV79_9EUKA</name>
<evidence type="ECO:0000256" key="2">
    <source>
        <dbReference type="ARBA" id="ARBA00022704"/>
    </source>
</evidence>
<feature type="domain" description="Proteinase inhibitor I42 chagasin" evidence="3">
    <location>
        <begin position="7"/>
        <end position="93"/>
    </location>
</feature>
<gene>
    <name evidence="4" type="ORF">AKO1_006985</name>
</gene>
<dbReference type="Gene3D" id="2.60.40.2020">
    <property type="match status" value="1"/>
</dbReference>
<accession>A0AAW2YV79</accession>
<dbReference type="InterPro" id="IPR018990">
    <property type="entry name" value="Prot_inh_I42_chagasin"/>
</dbReference>
<dbReference type="InterPro" id="IPR052781">
    <property type="entry name" value="Cys_protease_inhibitor_I42"/>
</dbReference>
<dbReference type="Pfam" id="PF09394">
    <property type="entry name" value="Inhibitor_I42"/>
    <property type="match status" value="1"/>
</dbReference>
<proteinExistence type="predicted"/>
<keyword evidence="2" id="KW-0789">Thiol protease inhibitor</keyword>
<comment type="caution">
    <text evidence="4">The sequence shown here is derived from an EMBL/GenBank/DDBJ whole genome shotgun (WGS) entry which is preliminary data.</text>
</comment>
<evidence type="ECO:0000256" key="1">
    <source>
        <dbReference type="ARBA" id="ARBA00022690"/>
    </source>
</evidence>
<protein>
    <recommendedName>
        <fullName evidence="3">Proteinase inhibitor I42 chagasin domain-containing protein</fullName>
    </recommendedName>
</protein>
<dbReference type="PANTHER" id="PTHR36530">
    <property type="entry name" value="INHIBITOR OF CYSTEINE PEPTIDASE"/>
    <property type="match status" value="1"/>
</dbReference>
<dbReference type="EMBL" id="JAOPGA020000683">
    <property type="protein sequence ID" value="KAL0480711.1"/>
    <property type="molecule type" value="Genomic_DNA"/>
</dbReference>
<dbReference type="InterPro" id="IPR036331">
    <property type="entry name" value="Chagasin-like_sf"/>
</dbReference>
<dbReference type="Proteomes" id="UP001431209">
    <property type="component" value="Unassembled WGS sequence"/>
</dbReference>